<comment type="similarity">
    <text evidence="2">Belongs to the glycosyl hydrolase 13 family.</text>
</comment>
<evidence type="ECO:0000256" key="6">
    <source>
        <dbReference type="ARBA" id="ARBA00023295"/>
    </source>
</evidence>
<sequence length="480" mass="54518">MSTFLNLPSPPLPPPLLALRAAATRQEPNSGYSSNLRPLRTRRTLAFHQPPPPSNLPDPCPVNETLLQSFEWHTPSPHPTTGASHWRHLTSQVPLFAKLGVTKLWLPPACKAAERGSNGYDVYDLWDLGEFEQKGARGTKWGVKGELVELSEMAEKEGVRVVFDAEKKGGEGEIRAWTGFEFGGRKGRYSKMKWGWEHFTGVDYDGKTGEKGVWRLEGKNWAEDVDEELGNYDFLMFADVDHEHPEVRADIFRWVEWLPHQLRLGGLRLDAIKHYSFTFIRDLVTHIRKNVDPDWFIVGEYWREDSEYLAKFIEFMGYQISLFDIQLVSNFSKVSLLGDKGDLRKVLDDSLILWKPDNAVTFVTNHDTTPVAPFFIPLAYSLILLRANSGLPSVFYADLFGPAHPPHFPNPIDQDRDASLLPRLLLARKLWAYGPQHDYFDTPSCVGFARSGHPSRARGAGLAVVMTNSWRWQSKDMTTA</sequence>
<comment type="cofactor">
    <cofactor evidence="1">
        <name>Ca(2+)</name>
        <dbReference type="ChEBI" id="CHEBI:29108"/>
    </cofactor>
</comment>
<protein>
    <submittedName>
        <fullName evidence="8">Alpha-amylase</fullName>
    </submittedName>
</protein>
<dbReference type="InterPro" id="IPR013776">
    <property type="entry name" value="A-amylase_thermo"/>
</dbReference>
<organism evidence="8 9">
    <name type="scientific">Staphylotrichum tortipilum</name>
    <dbReference type="NCBI Taxonomy" id="2831512"/>
    <lineage>
        <taxon>Eukaryota</taxon>
        <taxon>Fungi</taxon>
        <taxon>Dikarya</taxon>
        <taxon>Ascomycota</taxon>
        <taxon>Pezizomycotina</taxon>
        <taxon>Sordariomycetes</taxon>
        <taxon>Sordariomycetidae</taxon>
        <taxon>Sordariales</taxon>
        <taxon>Chaetomiaceae</taxon>
        <taxon>Staphylotrichum</taxon>
    </lineage>
</organism>
<name>A0AAN6RRJ9_9PEZI</name>
<dbReference type="AlphaFoldDB" id="A0AAN6RRJ9"/>
<keyword evidence="6" id="KW-0326">Glycosidase</keyword>
<dbReference type="Gene3D" id="3.20.20.80">
    <property type="entry name" value="Glycosidases"/>
    <property type="match status" value="1"/>
</dbReference>
<evidence type="ECO:0000259" key="7">
    <source>
        <dbReference type="SMART" id="SM00642"/>
    </source>
</evidence>
<feature type="non-terminal residue" evidence="8">
    <location>
        <position position="480"/>
    </location>
</feature>
<comment type="caution">
    <text evidence="8">The sequence shown here is derived from an EMBL/GenBank/DDBJ whole genome shotgun (WGS) entry which is preliminary data.</text>
</comment>
<feature type="domain" description="Glycosyl hydrolase family 13 catalytic" evidence="7">
    <location>
        <begin position="64"/>
        <end position="428"/>
    </location>
</feature>
<keyword evidence="5" id="KW-0119">Carbohydrate metabolism</keyword>
<evidence type="ECO:0000313" key="9">
    <source>
        <dbReference type="Proteomes" id="UP001303889"/>
    </source>
</evidence>
<dbReference type="InterPro" id="IPR013780">
    <property type="entry name" value="Glyco_hydro_b"/>
</dbReference>
<dbReference type="GO" id="GO:0005975">
    <property type="term" value="P:carbohydrate metabolic process"/>
    <property type="evidence" value="ECO:0007669"/>
    <property type="project" value="InterPro"/>
</dbReference>
<keyword evidence="4" id="KW-0378">Hydrolase</keyword>
<dbReference type="SUPFAM" id="SSF51011">
    <property type="entry name" value="Glycosyl hydrolase domain"/>
    <property type="match status" value="1"/>
</dbReference>
<proteinExistence type="inferred from homology"/>
<dbReference type="Proteomes" id="UP001303889">
    <property type="component" value="Unassembled WGS sequence"/>
</dbReference>
<evidence type="ECO:0000256" key="1">
    <source>
        <dbReference type="ARBA" id="ARBA00001913"/>
    </source>
</evidence>
<dbReference type="InterPro" id="IPR017853">
    <property type="entry name" value="GH"/>
</dbReference>
<keyword evidence="9" id="KW-1185">Reference proteome</keyword>
<dbReference type="SUPFAM" id="SSF51445">
    <property type="entry name" value="(Trans)glycosidases"/>
    <property type="match status" value="1"/>
</dbReference>
<dbReference type="GO" id="GO:0005509">
    <property type="term" value="F:calcium ion binding"/>
    <property type="evidence" value="ECO:0007669"/>
    <property type="project" value="InterPro"/>
</dbReference>
<dbReference type="PANTHER" id="PTHR43447">
    <property type="entry name" value="ALPHA-AMYLASE"/>
    <property type="match status" value="1"/>
</dbReference>
<evidence type="ECO:0000256" key="2">
    <source>
        <dbReference type="ARBA" id="ARBA00008061"/>
    </source>
</evidence>
<dbReference type="PIRSF" id="PIRSF001021">
    <property type="entry name" value="Alph-amls_thrmst"/>
    <property type="match status" value="1"/>
</dbReference>
<accession>A0AAN6RRJ9</accession>
<dbReference type="InterPro" id="IPR006047">
    <property type="entry name" value="GH13_cat_dom"/>
</dbReference>
<gene>
    <name evidence="8" type="ORF">C8A05DRAFT_35521</name>
</gene>
<evidence type="ECO:0000313" key="8">
    <source>
        <dbReference type="EMBL" id="KAK3900812.1"/>
    </source>
</evidence>
<dbReference type="GO" id="GO:0004553">
    <property type="term" value="F:hydrolase activity, hydrolyzing O-glycosyl compounds"/>
    <property type="evidence" value="ECO:0007669"/>
    <property type="project" value="InterPro"/>
</dbReference>
<keyword evidence="3" id="KW-0479">Metal-binding</keyword>
<dbReference type="SMART" id="SM00642">
    <property type="entry name" value="Aamy"/>
    <property type="match status" value="1"/>
</dbReference>
<dbReference type="Pfam" id="PF00128">
    <property type="entry name" value="Alpha-amylase"/>
    <property type="match status" value="1"/>
</dbReference>
<dbReference type="Gene3D" id="2.60.40.1180">
    <property type="entry name" value="Golgi alpha-mannosidase II"/>
    <property type="match status" value="1"/>
</dbReference>
<dbReference type="CDD" id="cd11318">
    <property type="entry name" value="AmyAc_bac_fung_AmyA"/>
    <property type="match status" value="1"/>
</dbReference>
<evidence type="ECO:0000256" key="5">
    <source>
        <dbReference type="ARBA" id="ARBA00023277"/>
    </source>
</evidence>
<evidence type="ECO:0000256" key="4">
    <source>
        <dbReference type="ARBA" id="ARBA00022801"/>
    </source>
</evidence>
<evidence type="ECO:0000256" key="3">
    <source>
        <dbReference type="ARBA" id="ARBA00022723"/>
    </source>
</evidence>
<reference evidence="8" key="2">
    <citation type="submission" date="2023-05" db="EMBL/GenBank/DDBJ databases">
        <authorList>
            <consortium name="Lawrence Berkeley National Laboratory"/>
            <person name="Steindorff A."/>
            <person name="Hensen N."/>
            <person name="Bonometti L."/>
            <person name="Westerberg I."/>
            <person name="Brannstrom I.O."/>
            <person name="Guillou S."/>
            <person name="Cros-Aarteil S."/>
            <person name="Calhoun S."/>
            <person name="Haridas S."/>
            <person name="Kuo A."/>
            <person name="Mondo S."/>
            <person name="Pangilinan J."/>
            <person name="Riley R."/>
            <person name="Labutti K."/>
            <person name="Andreopoulos B."/>
            <person name="Lipzen A."/>
            <person name="Chen C."/>
            <person name="Yanf M."/>
            <person name="Daum C."/>
            <person name="Ng V."/>
            <person name="Clum A."/>
            <person name="Ohm R."/>
            <person name="Martin F."/>
            <person name="Silar P."/>
            <person name="Natvig D."/>
            <person name="Lalanne C."/>
            <person name="Gautier V."/>
            <person name="Ament-Velasquez S.L."/>
            <person name="Kruys A."/>
            <person name="Hutchinson M.I."/>
            <person name="Powell A.J."/>
            <person name="Barry K."/>
            <person name="Miller A.N."/>
            <person name="Grigoriev I.V."/>
            <person name="Debuchy R."/>
            <person name="Gladieux P."/>
            <person name="Thoren M.H."/>
            <person name="Johannesson H."/>
        </authorList>
    </citation>
    <scope>NUCLEOTIDE SEQUENCE</scope>
    <source>
        <strain evidence="8">CBS 103.79</strain>
    </source>
</reference>
<reference evidence="8" key="1">
    <citation type="journal article" date="2023" name="Mol. Phylogenet. Evol.">
        <title>Genome-scale phylogeny and comparative genomics of the fungal order Sordariales.</title>
        <authorList>
            <person name="Hensen N."/>
            <person name="Bonometti L."/>
            <person name="Westerberg I."/>
            <person name="Brannstrom I.O."/>
            <person name="Guillou S."/>
            <person name="Cros-Aarteil S."/>
            <person name="Calhoun S."/>
            <person name="Haridas S."/>
            <person name="Kuo A."/>
            <person name="Mondo S."/>
            <person name="Pangilinan J."/>
            <person name="Riley R."/>
            <person name="LaButti K."/>
            <person name="Andreopoulos B."/>
            <person name="Lipzen A."/>
            <person name="Chen C."/>
            <person name="Yan M."/>
            <person name="Daum C."/>
            <person name="Ng V."/>
            <person name="Clum A."/>
            <person name="Steindorff A."/>
            <person name="Ohm R.A."/>
            <person name="Martin F."/>
            <person name="Silar P."/>
            <person name="Natvig D.O."/>
            <person name="Lalanne C."/>
            <person name="Gautier V."/>
            <person name="Ament-Velasquez S.L."/>
            <person name="Kruys A."/>
            <person name="Hutchinson M.I."/>
            <person name="Powell A.J."/>
            <person name="Barry K."/>
            <person name="Miller A.N."/>
            <person name="Grigoriev I.V."/>
            <person name="Debuchy R."/>
            <person name="Gladieux P."/>
            <person name="Hiltunen Thoren M."/>
            <person name="Johannesson H."/>
        </authorList>
    </citation>
    <scope>NUCLEOTIDE SEQUENCE</scope>
    <source>
        <strain evidence="8">CBS 103.79</strain>
    </source>
</reference>
<dbReference type="EMBL" id="MU855634">
    <property type="protein sequence ID" value="KAK3900812.1"/>
    <property type="molecule type" value="Genomic_DNA"/>
</dbReference>